<dbReference type="Proteomes" id="UP000054266">
    <property type="component" value="Unassembled WGS sequence"/>
</dbReference>
<dbReference type="SUPFAM" id="SSF54695">
    <property type="entry name" value="POZ domain"/>
    <property type="match status" value="1"/>
</dbReference>
<dbReference type="Pfam" id="PF00651">
    <property type="entry name" value="BTB"/>
    <property type="match status" value="1"/>
</dbReference>
<protein>
    <recommendedName>
        <fullName evidence="1">BTB domain-containing protein</fullName>
    </recommendedName>
</protein>
<dbReference type="HOGENOM" id="CLU_054243_6_0_1"/>
<keyword evidence="3" id="KW-1185">Reference proteome</keyword>
<dbReference type="InterPro" id="IPR011333">
    <property type="entry name" value="SKP1/BTB/POZ_sf"/>
</dbReference>
<dbReference type="AlphaFoldDB" id="A0A0D2CQQ5"/>
<organism evidence="2 3">
    <name type="scientific">Phialophora macrospora</name>
    <dbReference type="NCBI Taxonomy" id="1851006"/>
    <lineage>
        <taxon>Eukaryota</taxon>
        <taxon>Fungi</taxon>
        <taxon>Dikarya</taxon>
        <taxon>Ascomycota</taxon>
        <taxon>Pezizomycotina</taxon>
        <taxon>Eurotiomycetes</taxon>
        <taxon>Chaetothyriomycetidae</taxon>
        <taxon>Chaetothyriales</taxon>
        <taxon>Herpotrichiellaceae</taxon>
        <taxon>Phialophora</taxon>
    </lineage>
</organism>
<dbReference type="CDD" id="cd18186">
    <property type="entry name" value="BTB_POZ_ZBTB_KLHL-like"/>
    <property type="match status" value="1"/>
</dbReference>
<accession>A0A0D2CQQ5</accession>
<name>A0A0D2CQQ5_9EURO</name>
<dbReference type="STRING" id="5601.A0A0D2CQQ5"/>
<dbReference type="PROSITE" id="PS50097">
    <property type="entry name" value="BTB"/>
    <property type="match status" value="1"/>
</dbReference>
<dbReference type="EMBL" id="KN846959">
    <property type="protein sequence ID" value="KIW67461.1"/>
    <property type="molecule type" value="Genomic_DNA"/>
</dbReference>
<reference evidence="2 3" key="1">
    <citation type="submission" date="2015-01" db="EMBL/GenBank/DDBJ databases">
        <title>The Genome Sequence of Capronia semiimmersa CBS27337.</title>
        <authorList>
            <consortium name="The Broad Institute Genomics Platform"/>
            <person name="Cuomo C."/>
            <person name="de Hoog S."/>
            <person name="Gorbushina A."/>
            <person name="Stielow B."/>
            <person name="Teixiera M."/>
            <person name="Abouelleil A."/>
            <person name="Chapman S.B."/>
            <person name="Priest M."/>
            <person name="Young S.K."/>
            <person name="Wortman J."/>
            <person name="Nusbaum C."/>
            <person name="Birren B."/>
        </authorList>
    </citation>
    <scope>NUCLEOTIDE SEQUENCE [LARGE SCALE GENOMIC DNA]</scope>
    <source>
        <strain evidence="2 3">CBS 27337</strain>
    </source>
</reference>
<evidence type="ECO:0000313" key="2">
    <source>
        <dbReference type="EMBL" id="KIW67461.1"/>
    </source>
</evidence>
<evidence type="ECO:0000313" key="3">
    <source>
        <dbReference type="Proteomes" id="UP000054266"/>
    </source>
</evidence>
<proteinExistence type="predicted"/>
<sequence length="169" mass="18902">MSISLTTMATTDIDAAGDVVVQIGEERVRISSKVMSLASPVFQAMFTSGFKEGMTHQATASNPISMPDDDPTAFIYLSRAIHFQGSELPEHVDIAFFEKLAGLYDKYQCAASIASYVQAPLEKLTGSASTRNLDKILFLFLDMLTAKNDHDIWFRRLSRLCYKRTEIKY</sequence>
<dbReference type="Gene3D" id="3.30.710.10">
    <property type="entry name" value="Potassium Channel Kv1.1, Chain A"/>
    <property type="match status" value="1"/>
</dbReference>
<gene>
    <name evidence="2" type="ORF">PV04_06710</name>
</gene>
<dbReference type="InterPro" id="IPR000210">
    <property type="entry name" value="BTB/POZ_dom"/>
</dbReference>
<feature type="domain" description="BTB" evidence="1">
    <location>
        <begin position="17"/>
        <end position="90"/>
    </location>
</feature>
<evidence type="ECO:0000259" key="1">
    <source>
        <dbReference type="PROSITE" id="PS50097"/>
    </source>
</evidence>